<dbReference type="SUPFAM" id="SSF50715">
    <property type="entry name" value="Ribosomal protein L25-like"/>
    <property type="match status" value="1"/>
</dbReference>
<feature type="domain" description="Large ribosomal subunit protein bL25 beta" evidence="8">
    <location>
        <begin position="100"/>
        <end position="182"/>
    </location>
</feature>
<proteinExistence type="inferred from homology"/>
<dbReference type="NCBIfam" id="NF004133">
    <property type="entry name" value="PRK05618.2-4"/>
    <property type="match status" value="1"/>
</dbReference>
<evidence type="ECO:0000259" key="7">
    <source>
        <dbReference type="Pfam" id="PF01386"/>
    </source>
</evidence>
<organism evidence="9 10">
    <name type="scientific">Ammoniphilus resinae</name>
    <dbReference type="NCBI Taxonomy" id="861532"/>
    <lineage>
        <taxon>Bacteria</taxon>
        <taxon>Bacillati</taxon>
        <taxon>Bacillota</taxon>
        <taxon>Bacilli</taxon>
        <taxon>Bacillales</taxon>
        <taxon>Paenibacillaceae</taxon>
        <taxon>Aneurinibacillus group</taxon>
        <taxon>Ammoniphilus</taxon>
    </lineage>
</organism>
<comment type="subunit">
    <text evidence="5">Part of the 50S ribosomal subunit; part of the 5S rRNA/L5/L18/L25 subcomplex. Contacts the 5S rRNA. Binds to the 5S rRNA independently of L5 and L18.</text>
</comment>
<evidence type="ECO:0000256" key="1">
    <source>
        <dbReference type="ARBA" id="ARBA00022730"/>
    </source>
</evidence>
<evidence type="ECO:0000313" key="9">
    <source>
        <dbReference type="EMBL" id="MBP1932461.1"/>
    </source>
</evidence>
<name>A0ABS4GQG1_9BACL</name>
<keyword evidence="10" id="KW-1185">Reference proteome</keyword>
<gene>
    <name evidence="5" type="primary">rplY</name>
    <name evidence="5" type="synonym">ctc</name>
    <name evidence="9" type="ORF">J2Z37_002462</name>
</gene>
<feature type="compositionally biased region" description="Basic and acidic residues" evidence="6">
    <location>
        <begin position="1"/>
        <end position="10"/>
    </location>
</feature>
<evidence type="ECO:0000256" key="5">
    <source>
        <dbReference type="HAMAP-Rule" id="MF_01334"/>
    </source>
</evidence>
<dbReference type="Gene3D" id="2.40.240.10">
    <property type="entry name" value="Ribosomal Protein L25, Chain P"/>
    <property type="match status" value="1"/>
</dbReference>
<feature type="domain" description="Large ribosomal subunit protein bL25 L25" evidence="7">
    <location>
        <begin position="5"/>
        <end position="91"/>
    </location>
</feature>
<dbReference type="PANTHER" id="PTHR33284:SF1">
    <property type="entry name" value="RIBOSOMAL PROTEIN L25_GLN-TRNA SYNTHETASE, ANTI-CODON-BINDING DOMAIN-CONTAINING PROTEIN"/>
    <property type="match status" value="1"/>
</dbReference>
<evidence type="ECO:0000256" key="4">
    <source>
        <dbReference type="ARBA" id="ARBA00023274"/>
    </source>
</evidence>
<evidence type="ECO:0000256" key="3">
    <source>
        <dbReference type="ARBA" id="ARBA00022980"/>
    </source>
</evidence>
<keyword evidence="4 5" id="KW-0687">Ribonucleoprotein</keyword>
<keyword evidence="3 5" id="KW-0689">Ribosomal protein</keyword>
<feature type="region of interest" description="Disordered" evidence="6">
    <location>
        <begin position="185"/>
        <end position="212"/>
    </location>
</feature>
<evidence type="ECO:0000256" key="6">
    <source>
        <dbReference type="SAM" id="MobiDB-lite"/>
    </source>
</evidence>
<protein>
    <recommendedName>
        <fullName evidence="5">Large ribosomal subunit protein bL25</fullName>
    </recommendedName>
    <alternativeName>
        <fullName evidence="5">General stress protein CTC</fullName>
    </alternativeName>
</protein>
<evidence type="ECO:0000313" key="10">
    <source>
        <dbReference type="Proteomes" id="UP001519343"/>
    </source>
</evidence>
<dbReference type="InterPro" id="IPR037121">
    <property type="entry name" value="Ribosomal_bL25_C"/>
</dbReference>
<comment type="function">
    <text evidence="5">This is one of the proteins that binds to the 5S RNA in the ribosome where it forms part of the central protuberance.</text>
</comment>
<keyword evidence="2 5" id="KW-0694">RNA-binding</keyword>
<dbReference type="InterPro" id="IPR020057">
    <property type="entry name" value="Ribosomal_bL25_b-dom"/>
</dbReference>
<dbReference type="GO" id="GO:0005840">
    <property type="term" value="C:ribosome"/>
    <property type="evidence" value="ECO:0007669"/>
    <property type="project" value="UniProtKB-KW"/>
</dbReference>
<accession>A0ABS4GQG1</accession>
<comment type="caution">
    <text evidence="9">The sequence shown here is derived from an EMBL/GenBank/DDBJ whole genome shotgun (WGS) entry which is preliminary data.</text>
</comment>
<dbReference type="InterPro" id="IPR020056">
    <property type="entry name" value="Rbsml_bL25/Gln-tRNA_synth_N"/>
</dbReference>
<dbReference type="CDD" id="cd00495">
    <property type="entry name" value="Ribosomal_L25_TL5_CTC"/>
    <property type="match status" value="1"/>
</dbReference>
<dbReference type="InterPro" id="IPR029751">
    <property type="entry name" value="Ribosomal_L25_dom"/>
</dbReference>
<dbReference type="Proteomes" id="UP001519343">
    <property type="component" value="Unassembled WGS sequence"/>
</dbReference>
<dbReference type="RefSeq" id="WP_209810499.1">
    <property type="nucleotide sequence ID" value="NZ_JAGGKT010000006.1"/>
</dbReference>
<dbReference type="HAMAP" id="MF_01334">
    <property type="entry name" value="Ribosomal_bL25_CTC"/>
    <property type="match status" value="1"/>
</dbReference>
<dbReference type="PANTHER" id="PTHR33284">
    <property type="entry name" value="RIBOSOMAL PROTEIN L25/GLN-TRNA SYNTHETASE, ANTI-CODON-BINDING DOMAIN-CONTAINING PROTEIN"/>
    <property type="match status" value="1"/>
</dbReference>
<feature type="compositionally biased region" description="Acidic residues" evidence="6">
    <location>
        <begin position="188"/>
        <end position="199"/>
    </location>
</feature>
<evidence type="ECO:0000256" key="2">
    <source>
        <dbReference type="ARBA" id="ARBA00022884"/>
    </source>
</evidence>
<dbReference type="Pfam" id="PF01386">
    <property type="entry name" value="Ribosomal_L25p"/>
    <property type="match status" value="1"/>
</dbReference>
<comment type="similarity">
    <text evidence="5">Belongs to the bacterial ribosomal protein bL25 family. CTC subfamily.</text>
</comment>
<dbReference type="NCBIfam" id="TIGR00731">
    <property type="entry name" value="bL25_bact_ctc"/>
    <property type="match status" value="1"/>
</dbReference>
<dbReference type="EMBL" id="JAGGKT010000006">
    <property type="protein sequence ID" value="MBP1932461.1"/>
    <property type="molecule type" value="Genomic_DNA"/>
</dbReference>
<dbReference type="Gene3D" id="2.170.120.20">
    <property type="entry name" value="Ribosomal protein L25, beta domain"/>
    <property type="match status" value="1"/>
</dbReference>
<dbReference type="InterPro" id="IPR001021">
    <property type="entry name" value="Ribosomal_bL25_long"/>
</dbReference>
<keyword evidence="1 5" id="KW-0699">rRNA-binding</keyword>
<evidence type="ECO:0000259" key="8">
    <source>
        <dbReference type="Pfam" id="PF14693"/>
    </source>
</evidence>
<dbReference type="InterPro" id="IPR011035">
    <property type="entry name" value="Ribosomal_bL25/Gln-tRNA_synth"/>
</dbReference>
<dbReference type="InterPro" id="IPR020930">
    <property type="entry name" value="Ribosomal_uL5_bac-type"/>
</dbReference>
<dbReference type="Pfam" id="PF14693">
    <property type="entry name" value="Ribosomal_TL5_C"/>
    <property type="match status" value="1"/>
</dbReference>
<sequence length="212" mass="23520">MSATLKVEKRNNKKSTKTQLRNQGKIPGIVYGGEGNNELISIDQSELLQVLRTQGKSSVIQLQLANGQPANVMIYEMQKDHFKDRLLHVDFKRVNMNEPIETSIPITLIGEANGVKQGGVLQFQTREIEIRCLPSHIPDFIPLYVSELSIGESLCVSDLEIPEGVEVQHELDEVIVSVAAPRLQPVEETPEDTIQEPEVVDAKNGPGMDEAK</sequence>
<feature type="region of interest" description="Disordered" evidence="6">
    <location>
        <begin position="1"/>
        <end position="20"/>
    </location>
</feature>
<reference evidence="9 10" key="1">
    <citation type="submission" date="2021-03" db="EMBL/GenBank/DDBJ databases">
        <title>Genomic Encyclopedia of Type Strains, Phase IV (KMG-IV): sequencing the most valuable type-strain genomes for metagenomic binning, comparative biology and taxonomic classification.</title>
        <authorList>
            <person name="Goeker M."/>
        </authorList>
    </citation>
    <scope>NUCLEOTIDE SEQUENCE [LARGE SCALE GENOMIC DNA]</scope>
    <source>
        <strain evidence="9 10">DSM 24738</strain>
    </source>
</reference>